<comment type="caution">
    <text evidence="12">The sequence shown here is derived from an EMBL/GenBank/DDBJ whole genome shotgun (WGS) entry which is preliminary data.</text>
</comment>
<feature type="coiled-coil region" evidence="8">
    <location>
        <begin position="433"/>
        <end position="482"/>
    </location>
</feature>
<dbReference type="Gene3D" id="3.40.50.300">
    <property type="entry name" value="P-loop containing nucleotide triphosphate hydrolases"/>
    <property type="match status" value="2"/>
</dbReference>
<gene>
    <name evidence="12" type="ORF">BAU18_000090</name>
</gene>
<evidence type="ECO:0000313" key="12">
    <source>
        <dbReference type="EMBL" id="MEO1780551.1"/>
    </source>
</evidence>
<keyword evidence="8" id="KW-0175">Coiled coil</keyword>
<dbReference type="GO" id="GO:0008233">
    <property type="term" value="F:peptidase activity"/>
    <property type="evidence" value="ECO:0007669"/>
    <property type="project" value="UniProtKB-KW"/>
</dbReference>
<dbReference type="SMART" id="SM01086">
    <property type="entry name" value="ClpB_D2-small"/>
    <property type="match status" value="1"/>
</dbReference>
<dbReference type="CDD" id="cd19499">
    <property type="entry name" value="RecA-like_ClpB_Hsp104-like"/>
    <property type="match status" value="1"/>
</dbReference>
<evidence type="ECO:0000256" key="4">
    <source>
        <dbReference type="ARBA" id="ARBA00023186"/>
    </source>
</evidence>
<proteinExistence type="inferred from homology"/>
<keyword evidence="12" id="KW-0645">Protease</keyword>
<dbReference type="InterPro" id="IPR001943">
    <property type="entry name" value="UVR_dom"/>
</dbReference>
<dbReference type="InterPro" id="IPR019489">
    <property type="entry name" value="Clp_ATPase_C"/>
</dbReference>
<dbReference type="PANTHER" id="PTHR11638">
    <property type="entry name" value="ATP-DEPENDENT CLP PROTEASE"/>
    <property type="match status" value="1"/>
</dbReference>
<evidence type="ECO:0000256" key="6">
    <source>
        <dbReference type="PROSITE-ProRule" id="PRU01251"/>
    </source>
</evidence>
<dbReference type="PROSITE" id="PS00871">
    <property type="entry name" value="CLPAB_2"/>
    <property type="match status" value="1"/>
</dbReference>
<dbReference type="GO" id="GO:0005524">
    <property type="term" value="F:ATP binding"/>
    <property type="evidence" value="ECO:0007669"/>
    <property type="project" value="UniProtKB-KW"/>
</dbReference>
<dbReference type="Pfam" id="PF10431">
    <property type="entry name" value="ClpB_D2-small"/>
    <property type="match status" value="1"/>
</dbReference>
<dbReference type="CDD" id="cd00009">
    <property type="entry name" value="AAA"/>
    <property type="match status" value="1"/>
</dbReference>
<keyword evidence="3 7" id="KW-0067">ATP-binding</keyword>
<dbReference type="Pfam" id="PF07724">
    <property type="entry name" value="AAA_2"/>
    <property type="match status" value="1"/>
</dbReference>
<feature type="domain" description="UVR" evidence="10">
    <location>
        <begin position="437"/>
        <end position="472"/>
    </location>
</feature>
<dbReference type="InterPro" id="IPR036628">
    <property type="entry name" value="Clp_N_dom_sf"/>
</dbReference>
<dbReference type="InterPro" id="IPR004176">
    <property type="entry name" value="Clp_R_N"/>
</dbReference>
<protein>
    <submittedName>
        <fullName evidence="12">ATP-dependent Clp protease, ATP-binding subunit ClpC</fullName>
    </submittedName>
</protein>
<feature type="region of interest" description="Disordered" evidence="9">
    <location>
        <begin position="146"/>
        <end position="182"/>
    </location>
</feature>
<comment type="similarity">
    <text evidence="7">Belongs to the ClpA/ClpB family.</text>
</comment>
<reference evidence="12 13" key="2">
    <citation type="submission" date="2024-02" db="EMBL/GenBank/DDBJ databases">
        <title>The Genome Sequence of Enterococcus diestrammenae JM9A.</title>
        <authorList>
            <person name="Earl A."/>
            <person name="Manson A."/>
            <person name="Gilmore M."/>
            <person name="Sanders J."/>
            <person name="Shea T."/>
            <person name="Howe W."/>
            <person name="Livny J."/>
            <person name="Cuomo C."/>
            <person name="Neafsey D."/>
            <person name="Birren B."/>
        </authorList>
    </citation>
    <scope>NUCLEOTIDE SEQUENCE [LARGE SCALE GENOMIC DNA]</scope>
    <source>
        <strain evidence="12 13">JM9A</strain>
    </source>
</reference>
<keyword evidence="4 7" id="KW-0143">Chaperone</keyword>
<evidence type="ECO:0000313" key="13">
    <source>
        <dbReference type="Proteomes" id="UP001429357"/>
    </source>
</evidence>
<dbReference type="GO" id="GO:0006508">
    <property type="term" value="P:proteolysis"/>
    <property type="evidence" value="ECO:0007669"/>
    <property type="project" value="UniProtKB-KW"/>
</dbReference>
<organism evidence="12 13">
    <name type="scientific">Enterococcus diestrammenae</name>
    <dbReference type="NCBI Taxonomy" id="1155073"/>
    <lineage>
        <taxon>Bacteria</taxon>
        <taxon>Bacillati</taxon>
        <taxon>Bacillota</taxon>
        <taxon>Bacilli</taxon>
        <taxon>Lactobacillales</taxon>
        <taxon>Enterococcaceae</taxon>
        <taxon>Enterococcus</taxon>
    </lineage>
</organism>
<dbReference type="SMART" id="SM00382">
    <property type="entry name" value="AAA"/>
    <property type="match status" value="2"/>
</dbReference>
<dbReference type="Gene3D" id="1.10.8.60">
    <property type="match status" value="2"/>
</dbReference>
<dbReference type="InterPro" id="IPR003959">
    <property type="entry name" value="ATPase_AAA_core"/>
</dbReference>
<evidence type="ECO:0000259" key="11">
    <source>
        <dbReference type="PROSITE" id="PS51903"/>
    </source>
</evidence>
<dbReference type="InterPro" id="IPR027417">
    <property type="entry name" value="P-loop_NTPase"/>
</dbReference>
<evidence type="ECO:0000256" key="8">
    <source>
        <dbReference type="SAM" id="Coils"/>
    </source>
</evidence>
<dbReference type="Pfam" id="PF17871">
    <property type="entry name" value="AAA_lid_9"/>
    <property type="match status" value="1"/>
</dbReference>
<sequence length="843" mass="93717">MEELFTERAKAVLAIAQEEAKTFKHQSVGSEHLLLALVIEQNGIAGKTLRELAISENDIREEIEHLTGYGTVKSYPAGVYLPYSPRAKQIFAYAGDEAKRFGAPQIGTEHILLGLLRDDEILASRIMINLGMSLAKMRQVLKKKMGLNESKGNNTGAASRRRQASGQQQGPRQGGVQQGTPTLDNLARDLTKLARENRLDPVVGRTKEVKRLIQILSRRTKNNPVLVGEPGVGKTAIAEGLAQRIVAGEVPEDMAEKRLMMLDMGSLVAGTKYRGEFEDRMKKVIDEIYHDGQVILFIDELHTLIGAGGAEGAIDASNILKPALARGELQTIGATTLDEYQKYIEKDSALERRFARVQVDEPTAEEAVEILRGLRPRYEDHHGVEITDDALQAAVQLSVRYINSRQLPDKAIDLMDESAAKVRLDRADEPSQLARLREEITQLMHEKEQAIQEQDFELAARLRQKEKKLSQRLAELAFAETKEAAGFSNKVTAEDVATVVSQWTGVPLQQLEKKESERLLDLEKILHQRVVGQDEAVTAVSRAIRRARSGLKDPDRPIGSFMFLGPTGVGKTELAKALAEAMFGSEDSLVRVDMSEFMEKYSTSRLIGSPPGYVGYEEGGQLTEKIRSKPYSVILLDEVEKAHPDVFNILLQVLDDGHLTDSKGRKVDFRNTILIMTSNIGATQIREEKNVGFNVTDITKDHGKMQKRILEELKKAFRPEFLNRIDETVVFRSLKENEIHEIVKIMSKAIIKRMAEQDIRLKITPAAYDVLGKAGFDPEYGARPIRRALQKEVEDRLSEALLSGQIHLGEQVTIGAKKGKITLTVKEDAKVPKGAAGKETALV</sequence>
<dbReference type="SUPFAM" id="SSF52540">
    <property type="entry name" value="P-loop containing nucleoside triphosphate hydrolases"/>
    <property type="match status" value="2"/>
</dbReference>
<keyword evidence="13" id="KW-1185">Reference proteome</keyword>
<evidence type="ECO:0000256" key="1">
    <source>
        <dbReference type="ARBA" id="ARBA00022737"/>
    </source>
</evidence>
<reference evidence="13" key="1">
    <citation type="submission" date="2016-06" db="EMBL/GenBank/DDBJ databases">
        <title>Four novel species of enterococci isolated from chicken manure.</title>
        <authorList>
            <person name="Van Tyne D."/>
        </authorList>
    </citation>
    <scope>NUCLEOTIDE SEQUENCE [LARGE SCALE GENOMIC DNA]</scope>
    <source>
        <strain evidence="13">JM9A</strain>
    </source>
</reference>
<dbReference type="Gene3D" id="1.10.1780.10">
    <property type="entry name" value="Clp, N-terminal domain"/>
    <property type="match status" value="1"/>
</dbReference>
<dbReference type="InterPro" id="IPR050130">
    <property type="entry name" value="ClpA_ClpB"/>
</dbReference>
<keyword evidence="2 7" id="KW-0547">Nucleotide-binding</keyword>
<evidence type="ECO:0000256" key="2">
    <source>
        <dbReference type="ARBA" id="ARBA00022741"/>
    </source>
</evidence>
<dbReference type="RefSeq" id="WP_161868964.1">
    <property type="nucleotide sequence ID" value="NZ_JAQFAM010000023.1"/>
</dbReference>
<feature type="domain" description="Clp R" evidence="11">
    <location>
        <begin position="1"/>
        <end position="148"/>
    </location>
</feature>
<dbReference type="PRINTS" id="PR00300">
    <property type="entry name" value="CLPPROTEASEA"/>
</dbReference>
<dbReference type="InterPro" id="IPR001270">
    <property type="entry name" value="ClpA/B"/>
</dbReference>
<dbReference type="Pfam" id="PF00004">
    <property type="entry name" value="AAA"/>
    <property type="match status" value="1"/>
</dbReference>
<dbReference type="Pfam" id="PF02861">
    <property type="entry name" value="Clp_N"/>
    <property type="match status" value="1"/>
</dbReference>
<keyword evidence="1 6" id="KW-0677">Repeat</keyword>
<dbReference type="InterPro" id="IPR028299">
    <property type="entry name" value="ClpA/B_CS2"/>
</dbReference>
<comment type="function">
    <text evidence="5">Part of a stress-induced multi-chaperone system, it is involved in the recovery of the cell from heat-induced damage, in cooperation with DnaK, DnaJ and GrpE. Acts before DnaK, in the processing of protein aggregates. Protein binding stimulates the ATPase activity; ATP hydrolysis unfolds the denatured protein aggregates, which probably helps expose new hydrophobic binding sites on the surface of ClpB-bound aggregates, contributing to the solubilization and refolding of denatured protein aggregates by DnaK.</text>
</comment>
<dbReference type="InterPro" id="IPR041546">
    <property type="entry name" value="ClpA/ClpB_AAA_lid"/>
</dbReference>
<dbReference type="InterPro" id="IPR003593">
    <property type="entry name" value="AAA+_ATPase"/>
</dbReference>
<dbReference type="Proteomes" id="UP001429357">
    <property type="component" value="Unassembled WGS sequence"/>
</dbReference>
<dbReference type="PROSITE" id="PS00870">
    <property type="entry name" value="CLPAB_1"/>
    <property type="match status" value="1"/>
</dbReference>
<dbReference type="InterPro" id="IPR018368">
    <property type="entry name" value="ClpA/B_CS1"/>
</dbReference>
<evidence type="ECO:0000259" key="10">
    <source>
        <dbReference type="PROSITE" id="PS50151"/>
    </source>
</evidence>
<dbReference type="SUPFAM" id="SSF81923">
    <property type="entry name" value="Double Clp-N motif"/>
    <property type="match status" value="1"/>
</dbReference>
<name>A0ABV0F065_9ENTE</name>
<evidence type="ECO:0000256" key="3">
    <source>
        <dbReference type="ARBA" id="ARBA00022840"/>
    </source>
</evidence>
<accession>A0ABV0F065</accession>
<dbReference type="PROSITE" id="PS50151">
    <property type="entry name" value="UVR"/>
    <property type="match status" value="1"/>
</dbReference>
<evidence type="ECO:0000256" key="7">
    <source>
        <dbReference type="RuleBase" id="RU004432"/>
    </source>
</evidence>
<dbReference type="PROSITE" id="PS51903">
    <property type="entry name" value="CLP_R"/>
    <property type="match status" value="1"/>
</dbReference>
<dbReference type="Gene3D" id="4.10.860.10">
    <property type="entry name" value="UVR domain"/>
    <property type="match status" value="1"/>
</dbReference>
<evidence type="ECO:0000256" key="9">
    <source>
        <dbReference type="SAM" id="MobiDB-lite"/>
    </source>
</evidence>
<dbReference type="PANTHER" id="PTHR11638:SF18">
    <property type="entry name" value="HEAT SHOCK PROTEIN 104"/>
    <property type="match status" value="1"/>
</dbReference>
<keyword evidence="12" id="KW-0378">Hydrolase</keyword>
<dbReference type="EMBL" id="MAEI02000001">
    <property type="protein sequence ID" value="MEO1780551.1"/>
    <property type="molecule type" value="Genomic_DNA"/>
</dbReference>
<evidence type="ECO:0000256" key="5">
    <source>
        <dbReference type="ARBA" id="ARBA00025613"/>
    </source>
</evidence>